<dbReference type="GO" id="GO:0015562">
    <property type="term" value="F:efflux transmembrane transporter activity"/>
    <property type="evidence" value="ECO:0007669"/>
    <property type="project" value="TreeGrafter"/>
</dbReference>
<reference evidence="4" key="1">
    <citation type="submission" date="2014-09" db="EMBL/GenBank/DDBJ databases">
        <authorList>
            <person name="Hjerde E."/>
        </authorList>
    </citation>
    <scope>NUCLEOTIDE SEQUENCE [LARGE SCALE GENOMIC DNA]</scope>
    <source>
        <strain evidence="4">06/09/139</strain>
    </source>
</reference>
<dbReference type="Proteomes" id="UP000032427">
    <property type="component" value="Chromosome 2"/>
</dbReference>
<dbReference type="Gene3D" id="2.40.420.20">
    <property type="match status" value="1"/>
</dbReference>
<dbReference type="PANTHER" id="PTHR30469:SF20">
    <property type="entry name" value="EFFLUX RND TRANSPORTER PERIPLASMIC ADAPTOR SUBUNIT"/>
    <property type="match status" value="1"/>
</dbReference>
<dbReference type="Gene3D" id="1.10.287.470">
    <property type="entry name" value="Helix hairpin bin"/>
    <property type="match status" value="1"/>
</dbReference>
<evidence type="ECO:0000313" key="3">
    <source>
        <dbReference type="EMBL" id="CED57186.1"/>
    </source>
</evidence>
<dbReference type="HOGENOM" id="CLU_018816_1_0_6"/>
<comment type="similarity">
    <text evidence="1">Belongs to the membrane fusion protein (MFP) (TC 8.A.1) family.</text>
</comment>
<dbReference type="PROSITE" id="PS51257">
    <property type="entry name" value="PROKAR_LIPOPROTEIN"/>
    <property type="match status" value="1"/>
</dbReference>
<accession>A0A090I6R4</accession>
<proteinExistence type="inferred from homology"/>
<dbReference type="PATRIC" id="fig|80852.17.peg.3316"/>
<keyword evidence="4" id="KW-1185">Reference proteome</keyword>
<organism evidence="3 4">
    <name type="scientific">Aliivibrio wodanis</name>
    <dbReference type="NCBI Taxonomy" id="80852"/>
    <lineage>
        <taxon>Bacteria</taxon>
        <taxon>Pseudomonadati</taxon>
        <taxon>Pseudomonadota</taxon>
        <taxon>Gammaproteobacteria</taxon>
        <taxon>Vibrionales</taxon>
        <taxon>Vibrionaceae</taxon>
        <taxon>Aliivibrio</taxon>
    </lineage>
</organism>
<dbReference type="AlphaFoldDB" id="A0A090I6R4"/>
<dbReference type="OrthoDB" id="2110899at2"/>
<dbReference type="KEGG" id="awd:AWOD_II_0545"/>
<dbReference type="Pfam" id="PF25876">
    <property type="entry name" value="HH_MFP_RND"/>
    <property type="match status" value="1"/>
</dbReference>
<dbReference type="PANTHER" id="PTHR30469">
    <property type="entry name" value="MULTIDRUG RESISTANCE PROTEIN MDTA"/>
    <property type="match status" value="1"/>
</dbReference>
<dbReference type="GeneID" id="28542796"/>
<feature type="domain" description="Multidrug resistance protein MdtA-like alpha-helical hairpin" evidence="2">
    <location>
        <begin position="101"/>
        <end position="166"/>
    </location>
</feature>
<dbReference type="InterPro" id="IPR006143">
    <property type="entry name" value="RND_pump_MFP"/>
</dbReference>
<dbReference type="NCBIfam" id="TIGR01730">
    <property type="entry name" value="RND_mfp"/>
    <property type="match status" value="1"/>
</dbReference>
<gene>
    <name evidence="3" type="ORF">AWOD_II_0545</name>
</gene>
<dbReference type="STRING" id="80852.AWOD_II_0545"/>
<dbReference type="InterPro" id="IPR058624">
    <property type="entry name" value="MdtA-like_HH"/>
</dbReference>
<evidence type="ECO:0000259" key="2">
    <source>
        <dbReference type="Pfam" id="PF25876"/>
    </source>
</evidence>
<protein>
    <submittedName>
        <fullName evidence="3">Secretion protein, HlyD family</fullName>
    </submittedName>
</protein>
<sequence>MKFIIVLFTALMLIGCEKGSKPENEQKAEVIRNVKYITTSRTSYLIERELSGVVQSTRTSPLSFKIGGTTSEILISKGNRVKKDQVLARLETDELELTISKVSASLGASRAALLQAEDKYVRAEKLQKKGFVSDSELLNIKADFDAKNQQMLAAQADLRNAKLNLSRTELKAPYAGLISHVLVDDFTKVNSGQKILELVNNNSLEVAILVPESLIQYFSFGMSVNIEIPAIGAEVAGELTEIGAVVEKGNAYSVTVRILDSNNKIRNGMSANVVVSLGNKDAMAIVLPLSAVNFDDLSAAREEKKAAIYVVNPATMTLERRFVATERTLDNKFKVYDGLVEGEHVVIAGVPFLFEGQKVQLWQEK</sequence>
<evidence type="ECO:0000256" key="1">
    <source>
        <dbReference type="ARBA" id="ARBA00009477"/>
    </source>
</evidence>
<name>A0A090I6R4_9GAMM</name>
<dbReference type="SUPFAM" id="SSF111369">
    <property type="entry name" value="HlyD-like secretion proteins"/>
    <property type="match status" value="1"/>
</dbReference>
<dbReference type="EMBL" id="LN554847">
    <property type="protein sequence ID" value="CED57186.1"/>
    <property type="molecule type" value="Genomic_DNA"/>
</dbReference>
<dbReference type="GO" id="GO:1990281">
    <property type="term" value="C:efflux pump complex"/>
    <property type="evidence" value="ECO:0007669"/>
    <property type="project" value="TreeGrafter"/>
</dbReference>
<evidence type="ECO:0000313" key="4">
    <source>
        <dbReference type="Proteomes" id="UP000032427"/>
    </source>
</evidence>
<dbReference type="Gene3D" id="2.40.50.100">
    <property type="match status" value="1"/>
</dbReference>